<feature type="transmembrane region" description="Helical" evidence="2">
    <location>
        <begin position="465"/>
        <end position="485"/>
    </location>
</feature>
<feature type="transmembrane region" description="Helical" evidence="2">
    <location>
        <begin position="601"/>
        <end position="620"/>
    </location>
</feature>
<evidence type="ECO:0000256" key="2">
    <source>
        <dbReference type="SAM" id="Phobius"/>
    </source>
</evidence>
<gene>
    <name evidence="3" type="ORF">M4486_17620</name>
</gene>
<feature type="region of interest" description="Disordered" evidence="1">
    <location>
        <begin position="1"/>
        <end position="24"/>
    </location>
</feature>
<feature type="transmembrane region" description="Helical" evidence="2">
    <location>
        <begin position="662"/>
        <end position="681"/>
    </location>
</feature>
<feature type="compositionally biased region" description="Low complexity" evidence="1">
    <location>
        <begin position="9"/>
        <end position="22"/>
    </location>
</feature>
<organism evidence="3 4">
    <name type="scientific">Brachybacterium kimchii</name>
    <dbReference type="NCBI Taxonomy" id="2942909"/>
    <lineage>
        <taxon>Bacteria</taxon>
        <taxon>Bacillati</taxon>
        <taxon>Actinomycetota</taxon>
        <taxon>Actinomycetes</taxon>
        <taxon>Micrococcales</taxon>
        <taxon>Dermabacteraceae</taxon>
        <taxon>Brachybacterium</taxon>
    </lineage>
</organism>
<feature type="transmembrane region" description="Helical" evidence="2">
    <location>
        <begin position="333"/>
        <end position="352"/>
    </location>
</feature>
<evidence type="ECO:0008006" key="5">
    <source>
        <dbReference type="Google" id="ProtNLM"/>
    </source>
</evidence>
<dbReference type="RefSeq" id="WP_249478626.1">
    <property type="nucleotide sequence ID" value="NZ_CP097218.1"/>
</dbReference>
<keyword evidence="2" id="KW-1133">Transmembrane helix</keyword>
<dbReference type="Proteomes" id="UP001055868">
    <property type="component" value="Chromosome"/>
</dbReference>
<dbReference type="EMBL" id="CP097218">
    <property type="protein sequence ID" value="UQN29429.1"/>
    <property type="molecule type" value="Genomic_DNA"/>
</dbReference>
<keyword evidence="4" id="KW-1185">Reference proteome</keyword>
<feature type="transmembrane region" description="Helical" evidence="2">
    <location>
        <begin position="492"/>
        <end position="511"/>
    </location>
</feature>
<keyword evidence="2" id="KW-0472">Membrane</keyword>
<feature type="transmembrane region" description="Helical" evidence="2">
    <location>
        <begin position="517"/>
        <end position="535"/>
    </location>
</feature>
<accession>A0ABY4N4D6</accession>
<name>A0ABY4N4D6_9MICO</name>
<keyword evidence="2" id="KW-0812">Transmembrane</keyword>
<reference evidence="3" key="1">
    <citation type="submission" date="2022-05" db="EMBL/GenBank/DDBJ databases">
        <title>Genomic analysis of Brachybacterium sp. CBA3104.</title>
        <authorList>
            <person name="Roh S.W."/>
            <person name="Kim Y.B."/>
            <person name="Kim Y."/>
        </authorList>
    </citation>
    <scope>NUCLEOTIDE SEQUENCE</scope>
    <source>
        <strain evidence="3">CBA3104</strain>
    </source>
</reference>
<evidence type="ECO:0000256" key="1">
    <source>
        <dbReference type="SAM" id="MobiDB-lite"/>
    </source>
</evidence>
<sequence>MLFPRRPLPRATLRASARTPSRTARRALPRPIVLAALCALLATAATLLGPIGSARADDGADAGASTAPVRMALVTSGLTWEDVSEEKTPHLQCLAGNAGVGAMNTTSTTVVSTKRQGEETLRTGFRGLAAMAPASAGVPNPPVDQLARIPGGTTEIDASEDVPVGRISAALDGDGAGDDGSGVLLVDLGSATSSDLAALDERAGEVLDAAGGCAAGSADLPRTLLVSVAATDPVDPAAVETQGSIASRTAGLQVAMDTGRPGEALSSGSTHQNGLVVLTDVLPTVLESHGVEPTLTLPGQSFEGADTRVGPQQLALDRSLAARLVDGASPPAFLSWLSFGAAGLVLLLIGPLRRRDRVRHLARSLLAIAPLCFPVALMSTLVPWWRAEHPALALTGVVWAGSAVLAAVVLAGPWRRSRFGPPGVSFSLVAGLILLESALGSPWQTGSPLGANAISGARFYGLSNHLFGMVLAGTLAALGCLFTRVRAPRARVIATVTTGVVVSAACVAPSMGADFGSMLVCVPTFGLLALLVSGIPLRWWHVLGLYAAGVVAVVGVSVLDWLRPPASRSHLGRFIDDVLSGGLGTVVLRKLGQNLQMLVDFPGLALVVLAALLGSVAILMPRRLHWRALEQLDQEHPSGRTVRIALVAGGWLGYAVNDTGPVLIAAVLGLSVLALAAVLPAREDAPGGRVEQRTGGAPSR</sequence>
<evidence type="ECO:0000313" key="3">
    <source>
        <dbReference type="EMBL" id="UQN29429.1"/>
    </source>
</evidence>
<feature type="transmembrane region" description="Helical" evidence="2">
    <location>
        <begin position="364"/>
        <end position="385"/>
    </location>
</feature>
<protein>
    <recommendedName>
        <fullName evidence="5">Phosphoglyceromutase</fullName>
    </recommendedName>
</protein>
<feature type="transmembrane region" description="Helical" evidence="2">
    <location>
        <begin position="424"/>
        <end position="445"/>
    </location>
</feature>
<feature type="transmembrane region" description="Helical" evidence="2">
    <location>
        <begin position="391"/>
        <end position="412"/>
    </location>
</feature>
<feature type="transmembrane region" description="Helical" evidence="2">
    <location>
        <begin position="542"/>
        <end position="562"/>
    </location>
</feature>
<evidence type="ECO:0000313" key="4">
    <source>
        <dbReference type="Proteomes" id="UP001055868"/>
    </source>
</evidence>
<proteinExistence type="predicted"/>